<sequence length="161" mass="18343">MSYLVIIRGPLGAGKTTIAKKLAPKIKGKYISVDDILRIYKLGYDTEDGNISQKSFLKTNEVLAPKAKKFLDKNIPVIFDGNFYWPSHIDDLAQRLKVKHYIFTMHVPLEVCIKRDKDRDKTYGVEAAKAVYKRSVALQRGIIIDTLQPEDDTVEQIISFL</sequence>
<organism evidence="1 2">
    <name type="scientific">Candidatus Komeilibacteria bacterium CG11_big_fil_rev_8_21_14_0_20_36_20</name>
    <dbReference type="NCBI Taxonomy" id="1974477"/>
    <lineage>
        <taxon>Bacteria</taxon>
        <taxon>Candidatus Komeiliibacteriota</taxon>
    </lineage>
</organism>
<reference evidence="1 2" key="1">
    <citation type="submission" date="2017-09" db="EMBL/GenBank/DDBJ databases">
        <title>Depth-based differentiation of microbial function through sediment-hosted aquifers and enrichment of novel symbionts in the deep terrestrial subsurface.</title>
        <authorList>
            <person name="Probst A.J."/>
            <person name="Ladd B."/>
            <person name="Jarett J.K."/>
            <person name="Geller-Mcgrath D.E."/>
            <person name="Sieber C.M."/>
            <person name="Emerson J.B."/>
            <person name="Anantharaman K."/>
            <person name="Thomas B.C."/>
            <person name="Malmstrom R."/>
            <person name="Stieglmeier M."/>
            <person name="Klingl A."/>
            <person name="Woyke T."/>
            <person name="Ryan C.M."/>
            <person name="Banfield J.F."/>
        </authorList>
    </citation>
    <scope>NUCLEOTIDE SEQUENCE [LARGE SCALE GENOMIC DNA]</scope>
    <source>
        <strain evidence="1">CG11_big_fil_rev_8_21_14_0_20_36_20</strain>
    </source>
</reference>
<gene>
    <name evidence="1" type="ORF">COV55_02085</name>
</gene>
<name>A0A2H0ND99_9BACT</name>
<dbReference type="AlphaFoldDB" id="A0A2H0ND99"/>
<evidence type="ECO:0000313" key="2">
    <source>
        <dbReference type="Proteomes" id="UP000230564"/>
    </source>
</evidence>
<dbReference type="Proteomes" id="UP000230564">
    <property type="component" value="Unassembled WGS sequence"/>
</dbReference>
<proteinExistence type="predicted"/>
<evidence type="ECO:0000313" key="1">
    <source>
        <dbReference type="EMBL" id="PIR06872.1"/>
    </source>
</evidence>
<comment type="caution">
    <text evidence="1">The sequence shown here is derived from an EMBL/GenBank/DDBJ whole genome shotgun (WGS) entry which is preliminary data.</text>
</comment>
<dbReference type="InterPro" id="IPR027417">
    <property type="entry name" value="P-loop_NTPase"/>
</dbReference>
<dbReference type="SUPFAM" id="SSF52540">
    <property type="entry name" value="P-loop containing nucleoside triphosphate hydrolases"/>
    <property type="match status" value="1"/>
</dbReference>
<accession>A0A2H0ND99</accession>
<dbReference type="Pfam" id="PF13671">
    <property type="entry name" value="AAA_33"/>
    <property type="match status" value="1"/>
</dbReference>
<protein>
    <submittedName>
        <fullName evidence="1">Uncharacterized protein</fullName>
    </submittedName>
</protein>
<dbReference type="Gene3D" id="3.40.50.300">
    <property type="entry name" value="P-loop containing nucleotide triphosphate hydrolases"/>
    <property type="match status" value="1"/>
</dbReference>
<dbReference type="EMBL" id="PCWQ01000008">
    <property type="protein sequence ID" value="PIR06872.1"/>
    <property type="molecule type" value="Genomic_DNA"/>
</dbReference>